<reference evidence="1" key="1">
    <citation type="submission" date="2020-04" db="EMBL/GenBank/DDBJ databases">
        <authorList>
            <person name="Chiriac C."/>
            <person name="Salcher M."/>
            <person name="Ghai R."/>
            <person name="Kavagutti S V."/>
        </authorList>
    </citation>
    <scope>NUCLEOTIDE SEQUENCE</scope>
</reference>
<gene>
    <name evidence="1" type="ORF">UFOVP323_35</name>
</gene>
<name>A0A6J5LTV2_9CAUD</name>
<protein>
    <submittedName>
        <fullName evidence="1">Uncharacterized protein</fullName>
    </submittedName>
</protein>
<evidence type="ECO:0000313" key="1">
    <source>
        <dbReference type="EMBL" id="CAB4137551.1"/>
    </source>
</evidence>
<organism evidence="1">
    <name type="scientific">uncultured Caudovirales phage</name>
    <dbReference type="NCBI Taxonomy" id="2100421"/>
    <lineage>
        <taxon>Viruses</taxon>
        <taxon>Duplodnaviria</taxon>
        <taxon>Heunggongvirae</taxon>
        <taxon>Uroviricota</taxon>
        <taxon>Caudoviricetes</taxon>
        <taxon>Peduoviridae</taxon>
        <taxon>Maltschvirus</taxon>
        <taxon>Maltschvirus maltsch</taxon>
    </lineage>
</organism>
<accession>A0A6J5LTV2</accession>
<dbReference type="EMBL" id="LR796332">
    <property type="protein sequence ID" value="CAB4137551.1"/>
    <property type="molecule type" value="Genomic_DNA"/>
</dbReference>
<sequence>MDRFQELLRTKYDIPVKDYFTLSDEDKEGIVDIVIQYYEKNLMVNPEMIYLYLKILTEQISISIESDQFERADIMTRTRKRLNDLIYED</sequence>
<proteinExistence type="predicted"/>